<proteinExistence type="predicted"/>
<comment type="caution">
    <text evidence="1">The sequence shown here is derived from an EMBL/GenBank/DDBJ whole genome shotgun (WGS) entry which is preliminary data.</text>
</comment>
<protein>
    <submittedName>
        <fullName evidence="1">Uncharacterized protein</fullName>
    </submittedName>
</protein>
<sequence>MAASGADPDDYDPDAAYDAWIWARENEADRKIHAAAIAAMKANPNAHAAQFTFEGQRLWAIPTSSDQFVIRTDAEYNPFENL</sequence>
<dbReference type="EMBL" id="NMQT01000031">
    <property type="protein sequence ID" value="OXM57037.1"/>
    <property type="molecule type" value="Genomic_DNA"/>
</dbReference>
<reference evidence="1 2" key="1">
    <citation type="submission" date="2017-07" db="EMBL/GenBank/DDBJ databases">
        <title>Amycolatopsis thailandensis Genome sequencing and assembly.</title>
        <authorList>
            <person name="Kaur N."/>
            <person name="Mayilraj S."/>
        </authorList>
    </citation>
    <scope>NUCLEOTIDE SEQUENCE [LARGE SCALE GENOMIC DNA]</scope>
    <source>
        <strain evidence="1 2">JCM 16380</strain>
    </source>
</reference>
<accession>A0A229SDP2</accession>
<keyword evidence="2" id="KW-1185">Reference proteome</keyword>
<organism evidence="1 2">
    <name type="scientific">Amycolatopsis thailandensis</name>
    <dbReference type="NCBI Taxonomy" id="589330"/>
    <lineage>
        <taxon>Bacteria</taxon>
        <taxon>Bacillati</taxon>
        <taxon>Actinomycetota</taxon>
        <taxon>Actinomycetes</taxon>
        <taxon>Pseudonocardiales</taxon>
        <taxon>Pseudonocardiaceae</taxon>
        <taxon>Amycolatopsis</taxon>
    </lineage>
</organism>
<dbReference type="Proteomes" id="UP000215223">
    <property type="component" value="Unassembled WGS sequence"/>
</dbReference>
<dbReference type="RefSeq" id="WP_093933533.1">
    <property type="nucleotide sequence ID" value="NZ_NMQT01000031.1"/>
</dbReference>
<gene>
    <name evidence="1" type="ORF">CFP71_09890</name>
</gene>
<dbReference type="AlphaFoldDB" id="A0A229SDP2"/>
<evidence type="ECO:0000313" key="1">
    <source>
        <dbReference type="EMBL" id="OXM57037.1"/>
    </source>
</evidence>
<name>A0A229SDP2_9PSEU</name>
<evidence type="ECO:0000313" key="2">
    <source>
        <dbReference type="Proteomes" id="UP000215223"/>
    </source>
</evidence>